<dbReference type="AlphaFoldDB" id="A0A0P9D294"/>
<dbReference type="Proteomes" id="UP000050509">
    <property type="component" value="Unassembled WGS sequence"/>
</dbReference>
<proteinExistence type="predicted"/>
<sequence>AAGGHVVGPKATIKHGTLDSTITVETAADSSIEAAQLDMSGGTAHINVDVGKTSGNTTIEGGEITLG</sequence>
<accession>A0A0P9D294</accession>
<organism evidence="1 2">
    <name type="scientific">Kouleothrix aurantiaca</name>
    <dbReference type="NCBI Taxonomy" id="186479"/>
    <lineage>
        <taxon>Bacteria</taxon>
        <taxon>Bacillati</taxon>
        <taxon>Chloroflexota</taxon>
        <taxon>Chloroflexia</taxon>
        <taxon>Chloroflexales</taxon>
        <taxon>Roseiflexineae</taxon>
        <taxon>Roseiflexaceae</taxon>
        <taxon>Kouleothrix</taxon>
    </lineage>
</organism>
<keyword evidence="2" id="KW-1185">Reference proteome</keyword>
<protein>
    <submittedName>
        <fullName evidence="1">Uncharacterized protein</fullName>
    </submittedName>
</protein>
<reference evidence="1 2" key="1">
    <citation type="submission" date="2015-09" db="EMBL/GenBank/DDBJ databases">
        <title>Draft genome sequence of Kouleothrix aurantiaca JCM 19913.</title>
        <authorList>
            <person name="Hemp J."/>
        </authorList>
    </citation>
    <scope>NUCLEOTIDE SEQUENCE [LARGE SCALE GENOMIC DNA]</scope>
    <source>
        <strain evidence="1 2">COM-B</strain>
    </source>
</reference>
<dbReference type="EMBL" id="LJCR01003545">
    <property type="protein sequence ID" value="KPV46570.1"/>
    <property type="molecule type" value="Genomic_DNA"/>
</dbReference>
<evidence type="ECO:0000313" key="1">
    <source>
        <dbReference type="EMBL" id="KPV46570.1"/>
    </source>
</evidence>
<comment type="caution">
    <text evidence="1">The sequence shown here is derived from an EMBL/GenBank/DDBJ whole genome shotgun (WGS) entry which is preliminary data.</text>
</comment>
<feature type="non-terminal residue" evidence="1">
    <location>
        <position position="1"/>
    </location>
</feature>
<name>A0A0P9D294_9CHLR</name>
<evidence type="ECO:0000313" key="2">
    <source>
        <dbReference type="Proteomes" id="UP000050509"/>
    </source>
</evidence>
<gene>
    <name evidence="1" type="ORF">SE17_43190</name>
</gene>